<evidence type="ECO:0000313" key="1">
    <source>
        <dbReference type="EMBL" id="VDD44692.1"/>
    </source>
</evidence>
<accession>A0A3P6FJY6</accession>
<proteinExistence type="predicted"/>
<organism evidence="1">
    <name type="scientific">Brassica oleracea</name>
    <name type="common">Wild cabbage</name>
    <dbReference type="NCBI Taxonomy" id="3712"/>
    <lineage>
        <taxon>Eukaryota</taxon>
        <taxon>Viridiplantae</taxon>
        <taxon>Streptophyta</taxon>
        <taxon>Embryophyta</taxon>
        <taxon>Tracheophyta</taxon>
        <taxon>Spermatophyta</taxon>
        <taxon>Magnoliopsida</taxon>
        <taxon>eudicotyledons</taxon>
        <taxon>Gunneridae</taxon>
        <taxon>Pentapetalae</taxon>
        <taxon>rosids</taxon>
        <taxon>malvids</taxon>
        <taxon>Brassicales</taxon>
        <taxon>Brassicaceae</taxon>
        <taxon>Brassiceae</taxon>
        <taxon>Brassica</taxon>
    </lineage>
</organism>
<reference evidence="1" key="1">
    <citation type="submission" date="2018-11" db="EMBL/GenBank/DDBJ databases">
        <authorList>
            <consortium name="Genoscope - CEA"/>
            <person name="William W."/>
        </authorList>
    </citation>
    <scope>NUCLEOTIDE SEQUENCE</scope>
</reference>
<protein>
    <submittedName>
        <fullName evidence="1">Uncharacterized protein</fullName>
    </submittedName>
</protein>
<dbReference type="AlphaFoldDB" id="A0A3P6FJY6"/>
<sequence>MCKKLIILEDKENLGSLQRDFGIVCEAMLFFSLNLPWIRFQNYIRSNQHNPTQIRLLTLGFRSVWQSNLQSLK</sequence>
<dbReference type="EMBL" id="LR031877">
    <property type="protein sequence ID" value="VDD44692.1"/>
    <property type="molecule type" value="Genomic_DNA"/>
</dbReference>
<gene>
    <name evidence="1" type="ORF">BOLC5T32239H</name>
</gene>
<name>A0A3P6FJY6_BRAOL</name>